<dbReference type="InterPro" id="IPR002513">
    <property type="entry name" value="Tn3_Tnp_DDE_dom"/>
</dbReference>
<dbReference type="Proteomes" id="UP000677611">
    <property type="component" value="Unassembled WGS sequence"/>
</dbReference>
<reference evidence="2 3" key="1">
    <citation type="submission" date="2021-03" db="EMBL/GenBank/DDBJ databases">
        <title>Identification of novel Bacillus strains.</title>
        <authorList>
            <person name="Xiao Z."/>
            <person name="Li Y."/>
            <person name="Shen J."/>
        </authorList>
    </citation>
    <scope>NUCLEOTIDE SEQUENCE [LARGE SCALE GENOMIC DNA]</scope>
    <source>
        <strain evidence="2 3">SY8</strain>
    </source>
</reference>
<dbReference type="Pfam" id="PF01526">
    <property type="entry name" value="DDE_Tnp_Tn3"/>
    <property type="match status" value="1"/>
</dbReference>
<organism evidence="2 3">
    <name type="scientific">Bacillus arachidis</name>
    <dbReference type="NCBI Taxonomy" id="2819290"/>
    <lineage>
        <taxon>Bacteria</taxon>
        <taxon>Bacillati</taxon>
        <taxon>Bacillota</taxon>
        <taxon>Bacilli</taxon>
        <taxon>Bacillales</taxon>
        <taxon>Bacillaceae</taxon>
        <taxon>Bacillus</taxon>
    </lineage>
</organism>
<gene>
    <name evidence="2" type="ORF">J4P90_17610</name>
</gene>
<keyword evidence="3" id="KW-1185">Reference proteome</keyword>
<evidence type="ECO:0000259" key="1">
    <source>
        <dbReference type="Pfam" id="PF01526"/>
    </source>
</evidence>
<evidence type="ECO:0000313" key="2">
    <source>
        <dbReference type="EMBL" id="MBO1627016.1"/>
    </source>
</evidence>
<evidence type="ECO:0000313" key="3">
    <source>
        <dbReference type="Proteomes" id="UP000677611"/>
    </source>
</evidence>
<name>A0ABS3P2G8_9BACI</name>
<proteinExistence type="predicted"/>
<dbReference type="EMBL" id="JAGDQJ010000020">
    <property type="protein sequence ID" value="MBO1627016.1"/>
    <property type="molecule type" value="Genomic_DNA"/>
</dbReference>
<accession>A0ABS3P2G8</accession>
<sequence>MNVTRLVYRTLVNIVGKLSSYTRQNIVAKALREIGRIEKTIFILDYLSNKPMRRRIQRGLNKFILFRRQCLQRFQPC</sequence>
<comment type="caution">
    <text evidence="2">The sequence shown here is derived from an EMBL/GenBank/DDBJ whole genome shotgun (WGS) entry which is preliminary data.</text>
</comment>
<feature type="domain" description="Tn3 transposase DDE" evidence="1">
    <location>
        <begin position="13"/>
        <end position="62"/>
    </location>
</feature>
<protein>
    <submittedName>
        <fullName evidence="2">Tn3 family transposase</fullName>
    </submittedName>
</protein>